<dbReference type="EMBL" id="DS231708">
    <property type="protein sequence ID" value="KNB10144.1"/>
    <property type="molecule type" value="Genomic_DNA"/>
</dbReference>
<dbReference type="AlphaFoldDB" id="A0A0J9VFS6"/>
<dbReference type="VEuPathDB" id="FungiDB:FOXG_20310"/>
<accession>A0A0J9VFS6</accession>
<evidence type="ECO:0000313" key="1">
    <source>
        <dbReference type="EMBL" id="KNB10144.1"/>
    </source>
</evidence>
<dbReference type="GeneID" id="28961016"/>
<sequence length="36" mass="3879">MSAKPVEALAPLSGPRPLCYKWNIPLKVPGIRGCSQ</sequence>
<protein>
    <submittedName>
        <fullName evidence="1">Uncharacterized protein</fullName>
    </submittedName>
</protein>
<name>A0A0J9VFS6_FUSO4</name>
<dbReference type="RefSeq" id="XP_018248189.1">
    <property type="nucleotide sequence ID" value="XM_018400579.1"/>
</dbReference>
<organism evidence="1 2">
    <name type="scientific">Fusarium oxysporum f. sp. lycopersici (strain 4287 / CBS 123668 / FGSC 9935 / NRRL 34936)</name>
    <name type="common">Fusarium vascular wilt of tomato</name>
    <dbReference type="NCBI Taxonomy" id="426428"/>
    <lineage>
        <taxon>Eukaryota</taxon>
        <taxon>Fungi</taxon>
        <taxon>Dikarya</taxon>
        <taxon>Ascomycota</taxon>
        <taxon>Pezizomycotina</taxon>
        <taxon>Sordariomycetes</taxon>
        <taxon>Hypocreomycetidae</taxon>
        <taxon>Hypocreales</taxon>
        <taxon>Nectriaceae</taxon>
        <taxon>Fusarium</taxon>
        <taxon>Fusarium oxysporum species complex</taxon>
    </lineage>
</organism>
<reference evidence="1" key="2">
    <citation type="journal article" date="2010" name="Nature">
        <title>Comparative genomics reveals mobile pathogenicity chromosomes in Fusarium.</title>
        <authorList>
            <person name="Ma L.J."/>
            <person name="van der Does H.C."/>
            <person name="Borkovich K.A."/>
            <person name="Coleman J.J."/>
            <person name="Daboussi M.J."/>
            <person name="Di Pietro A."/>
            <person name="Dufresne M."/>
            <person name="Freitag M."/>
            <person name="Grabherr M."/>
            <person name="Henrissat B."/>
            <person name="Houterman P.M."/>
            <person name="Kang S."/>
            <person name="Shim W.B."/>
            <person name="Woloshuk C."/>
            <person name="Xie X."/>
            <person name="Xu J.R."/>
            <person name="Antoniw J."/>
            <person name="Baker S.E."/>
            <person name="Bluhm B.H."/>
            <person name="Breakspear A."/>
            <person name="Brown D.W."/>
            <person name="Butchko R.A."/>
            <person name="Chapman S."/>
            <person name="Coulson R."/>
            <person name="Coutinho P.M."/>
            <person name="Danchin E.G."/>
            <person name="Diener A."/>
            <person name="Gale L.R."/>
            <person name="Gardiner D.M."/>
            <person name="Goff S."/>
            <person name="Hammond-Kosack K.E."/>
            <person name="Hilburn K."/>
            <person name="Hua-Van A."/>
            <person name="Jonkers W."/>
            <person name="Kazan K."/>
            <person name="Kodira C.D."/>
            <person name="Koehrsen M."/>
            <person name="Kumar L."/>
            <person name="Lee Y.H."/>
            <person name="Li L."/>
            <person name="Manners J.M."/>
            <person name="Miranda-Saavedra D."/>
            <person name="Mukherjee M."/>
            <person name="Park G."/>
            <person name="Park J."/>
            <person name="Park S.Y."/>
            <person name="Proctor R.H."/>
            <person name="Regev A."/>
            <person name="Ruiz-Roldan M.C."/>
            <person name="Sain D."/>
            <person name="Sakthikumar S."/>
            <person name="Sykes S."/>
            <person name="Schwartz D.C."/>
            <person name="Turgeon B.G."/>
            <person name="Wapinski I."/>
            <person name="Yoder O."/>
            <person name="Young S."/>
            <person name="Zeng Q."/>
            <person name="Zhou S."/>
            <person name="Galagan J."/>
            <person name="Cuomo C.A."/>
            <person name="Kistler H.C."/>
            <person name="Rep M."/>
        </authorList>
    </citation>
    <scope>NUCLEOTIDE SEQUENCE [LARGE SCALE GENOMIC DNA]</scope>
    <source>
        <strain evidence="1">4287</strain>
    </source>
</reference>
<dbReference type="KEGG" id="fox:FOXG_20310"/>
<reference evidence="1" key="1">
    <citation type="submission" date="2007-04" db="EMBL/GenBank/DDBJ databases">
        <authorList>
            <consortium name="The Broad Institute Genome Sequencing Platform"/>
            <person name="Birren B."/>
            <person name="Lander E."/>
            <person name="Galagan J."/>
            <person name="Nusbaum C."/>
            <person name="Devon K."/>
            <person name="Ma L.-J."/>
            <person name="Jaffe D."/>
            <person name="Butler J."/>
            <person name="Alvarez P."/>
            <person name="Gnerre S."/>
            <person name="Grabherr M."/>
            <person name="Kleber M."/>
            <person name="Mauceli E."/>
            <person name="Brockman W."/>
            <person name="MacCallum I.A."/>
            <person name="Young S."/>
            <person name="LaButti K."/>
            <person name="DeCaprio D."/>
            <person name="Crawford M."/>
            <person name="Koehrsen M."/>
            <person name="Engels R."/>
            <person name="Montgomery P."/>
            <person name="Pearson M."/>
            <person name="Howarth C."/>
            <person name="Larson L."/>
            <person name="White J."/>
            <person name="O'Leary S."/>
            <person name="Kodira C."/>
            <person name="Zeng Q."/>
            <person name="Yandava C."/>
            <person name="Alvarado L."/>
            <person name="Kistler C."/>
            <person name="Shim W.-B."/>
            <person name="Kang S."/>
            <person name="Woloshuk C."/>
        </authorList>
    </citation>
    <scope>NUCLEOTIDE SEQUENCE</scope>
    <source>
        <strain evidence="1">4287</strain>
    </source>
</reference>
<evidence type="ECO:0000313" key="2">
    <source>
        <dbReference type="Proteomes" id="UP000009097"/>
    </source>
</evidence>
<proteinExistence type="predicted"/>
<gene>
    <name evidence="1" type="ORF">FOXG_20310</name>
</gene>
<dbReference type="Proteomes" id="UP000009097">
    <property type="component" value="Unassembled WGS sequence"/>
</dbReference>